<evidence type="ECO:0000313" key="2">
    <source>
        <dbReference type="Proteomes" id="UP000215086"/>
    </source>
</evidence>
<reference evidence="1 2" key="1">
    <citation type="journal article" name="Front. Microbiol.">
        <title>Sugar Metabolism of the First Thermophilic Planctomycete Thermogutta terrifontis: Comparative Genomic and Transcriptomic Approaches.</title>
        <authorList>
            <person name="Elcheninov A.G."/>
            <person name="Menzel P."/>
            <person name="Gudbergsdottir S.R."/>
            <person name="Slesarev A.I."/>
            <person name="Kadnikov V.V."/>
            <person name="Krogh A."/>
            <person name="Bonch-Osmolovskaya E.A."/>
            <person name="Peng X."/>
            <person name="Kublanov I.V."/>
        </authorList>
    </citation>
    <scope>NUCLEOTIDE SEQUENCE [LARGE SCALE GENOMIC DNA]</scope>
    <source>
        <strain evidence="1 2">R1</strain>
    </source>
</reference>
<protein>
    <submittedName>
        <fullName evidence="1">Uncharacterized protein</fullName>
    </submittedName>
</protein>
<dbReference type="AlphaFoldDB" id="A0A286RIK7"/>
<proteinExistence type="predicted"/>
<name>A0A286RIK7_9BACT</name>
<dbReference type="KEGG" id="ttf:THTE_3193"/>
<evidence type="ECO:0000313" key="1">
    <source>
        <dbReference type="EMBL" id="ASV75795.1"/>
    </source>
</evidence>
<dbReference type="Proteomes" id="UP000215086">
    <property type="component" value="Chromosome"/>
</dbReference>
<keyword evidence="2" id="KW-1185">Reference proteome</keyword>
<sequence length="55" mass="6254">MVGVAPADRQVGFRLKRGQLGRTGCCSFRKALKNLLLVKSQFSKKICRSRICWLK</sequence>
<organism evidence="1 2">
    <name type="scientific">Thermogutta terrifontis</name>
    <dbReference type="NCBI Taxonomy" id="1331910"/>
    <lineage>
        <taxon>Bacteria</taxon>
        <taxon>Pseudomonadati</taxon>
        <taxon>Planctomycetota</taxon>
        <taxon>Planctomycetia</taxon>
        <taxon>Pirellulales</taxon>
        <taxon>Thermoguttaceae</taxon>
        <taxon>Thermogutta</taxon>
    </lineage>
</organism>
<accession>A0A286RIK7</accession>
<gene>
    <name evidence="1" type="ORF">THTE_3193</name>
</gene>
<dbReference type="EMBL" id="CP018477">
    <property type="protein sequence ID" value="ASV75795.1"/>
    <property type="molecule type" value="Genomic_DNA"/>
</dbReference>